<organism evidence="2 3">
    <name type="scientific">Edaphochlamys debaryana</name>
    <dbReference type="NCBI Taxonomy" id="47281"/>
    <lineage>
        <taxon>Eukaryota</taxon>
        <taxon>Viridiplantae</taxon>
        <taxon>Chlorophyta</taxon>
        <taxon>core chlorophytes</taxon>
        <taxon>Chlorophyceae</taxon>
        <taxon>CS clade</taxon>
        <taxon>Chlamydomonadales</taxon>
        <taxon>Chlamydomonadales incertae sedis</taxon>
        <taxon>Edaphochlamys</taxon>
    </lineage>
</organism>
<dbReference type="Proteomes" id="UP000612055">
    <property type="component" value="Unassembled WGS sequence"/>
</dbReference>
<feature type="region of interest" description="Disordered" evidence="1">
    <location>
        <begin position="158"/>
        <end position="188"/>
    </location>
</feature>
<reference evidence="2" key="1">
    <citation type="journal article" date="2020" name="bioRxiv">
        <title>Comparative genomics of Chlamydomonas.</title>
        <authorList>
            <person name="Craig R.J."/>
            <person name="Hasan A.R."/>
            <person name="Ness R.W."/>
            <person name="Keightley P.D."/>
        </authorList>
    </citation>
    <scope>NUCLEOTIDE SEQUENCE</scope>
    <source>
        <strain evidence="2">CCAP 11/70</strain>
    </source>
</reference>
<comment type="caution">
    <text evidence="2">The sequence shown here is derived from an EMBL/GenBank/DDBJ whole genome shotgun (WGS) entry which is preliminary data.</text>
</comment>
<gene>
    <name evidence="2" type="ORF">HYH03_015788</name>
</gene>
<proteinExistence type="predicted"/>
<keyword evidence="3" id="KW-1185">Reference proteome</keyword>
<accession>A0A836BQV0</accession>
<dbReference type="OrthoDB" id="2019572at2759"/>
<evidence type="ECO:0000313" key="3">
    <source>
        <dbReference type="Proteomes" id="UP000612055"/>
    </source>
</evidence>
<name>A0A836BQV0_9CHLO</name>
<dbReference type="AlphaFoldDB" id="A0A836BQV0"/>
<sequence>MALLGWDVPRVHPCHGISDALLVSARLAGALGGGYDQGPLSVACAPRAYGMRMADEGIVRDAAERVEAAYTRAGLYDGSNPLLTPEHMVVSGSTGAGVYIGEVTHGAVIPGHLLSWALTRDQAAAAATTSTVLATDDGGFDGMWLWVVHDAGRPPAPRIQAHDRKGLPPVGGARRGPGRLRRGPPPGGGGGLLCDYRYSALLEPGSRRRQLWEQAAASGGLDRNVSGCDQALRAGSLPLLGPAWAFVDCGYSGADFLAQARGLLAGMLYAHGPEAVAARSHSLLLWGNAAAGLALLNASAIGLLGPGGGDPRAYWRDCLDCVEAGAVGGGLQHAAPHCWDRFYGPGTRPVALSADQVLAAMGSQWPDWLPGACACGGVCYRPPV</sequence>
<protein>
    <submittedName>
        <fullName evidence="2">Uncharacterized protein</fullName>
    </submittedName>
</protein>
<evidence type="ECO:0000256" key="1">
    <source>
        <dbReference type="SAM" id="MobiDB-lite"/>
    </source>
</evidence>
<evidence type="ECO:0000313" key="2">
    <source>
        <dbReference type="EMBL" id="KAG2485515.1"/>
    </source>
</evidence>
<dbReference type="EMBL" id="JAEHOE010000128">
    <property type="protein sequence ID" value="KAG2485515.1"/>
    <property type="molecule type" value="Genomic_DNA"/>
</dbReference>